<reference evidence="2" key="1">
    <citation type="journal article" date="2020" name="Nature">
        <title>Giant virus diversity and host interactions through global metagenomics.</title>
        <authorList>
            <person name="Schulz F."/>
            <person name="Roux S."/>
            <person name="Paez-Espino D."/>
            <person name="Jungbluth S."/>
            <person name="Walsh D.A."/>
            <person name="Denef V.J."/>
            <person name="McMahon K.D."/>
            <person name="Konstantinidis K.T."/>
            <person name="Eloe-Fadrosh E.A."/>
            <person name="Kyrpides N.C."/>
            <person name="Woyke T."/>
        </authorList>
    </citation>
    <scope>NUCLEOTIDE SEQUENCE</scope>
    <source>
        <strain evidence="2">GVMAG-M-3300023174-49</strain>
    </source>
</reference>
<name>A0A6C0DR73_9ZZZZ</name>
<feature type="transmembrane region" description="Helical" evidence="1">
    <location>
        <begin position="53"/>
        <end position="74"/>
    </location>
</feature>
<proteinExistence type="predicted"/>
<evidence type="ECO:0000313" key="2">
    <source>
        <dbReference type="EMBL" id="QHT18894.1"/>
    </source>
</evidence>
<dbReference type="EMBL" id="MN739660">
    <property type="protein sequence ID" value="QHT18894.1"/>
    <property type="molecule type" value="Genomic_DNA"/>
</dbReference>
<dbReference type="AlphaFoldDB" id="A0A6C0DR73"/>
<protein>
    <submittedName>
        <fullName evidence="2">Uncharacterized protein</fullName>
    </submittedName>
</protein>
<keyword evidence="1" id="KW-1133">Transmembrane helix</keyword>
<sequence length="229" mass="25008">MSTPTPTQSYSADQIVANELTRIQQKKQGIEDAYNTQLRLLGFNNSFNSRYSYYLRMLYVFIGALVIFGLLSFIGNMFPIPSIIIDVLVIILACGTIAILSSYYYDMSRRSNMDFNELALAPPSDMSGSIVVGGTTLVSDVQGNLSIFGQCIGSDCCGVDTSWNPITYSCEYVNDFNNSSTSTTPTPVTVTHSSMAINQPIINGFTTMTPSVGGVIPNSAYEFSEYSKI</sequence>
<organism evidence="2">
    <name type="scientific">viral metagenome</name>
    <dbReference type="NCBI Taxonomy" id="1070528"/>
    <lineage>
        <taxon>unclassified sequences</taxon>
        <taxon>metagenomes</taxon>
        <taxon>organismal metagenomes</taxon>
    </lineage>
</organism>
<feature type="transmembrane region" description="Helical" evidence="1">
    <location>
        <begin position="80"/>
        <end position="105"/>
    </location>
</feature>
<keyword evidence="1" id="KW-0472">Membrane</keyword>
<evidence type="ECO:0000256" key="1">
    <source>
        <dbReference type="SAM" id="Phobius"/>
    </source>
</evidence>
<keyword evidence="1" id="KW-0812">Transmembrane</keyword>
<accession>A0A6C0DR73</accession>